<dbReference type="PANTHER" id="PTHR47396:SF1">
    <property type="entry name" value="ATP-DEPENDENT HELICASE IRC3-RELATED"/>
    <property type="match status" value="1"/>
</dbReference>
<dbReference type="Proteomes" id="UP000523196">
    <property type="component" value="Unassembled WGS sequence"/>
</dbReference>
<accession>A0A7W3Y721</accession>
<keyword evidence="3" id="KW-1185">Reference proteome</keyword>
<protein>
    <submittedName>
        <fullName evidence="2">DEAD/DEAH box helicase family protein</fullName>
    </submittedName>
</protein>
<dbReference type="NCBIfam" id="NF046055">
    <property type="entry name" value="restr_BPTD_3080"/>
    <property type="match status" value="1"/>
</dbReference>
<evidence type="ECO:0000313" key="3">
    <source>
        <dbReference type="Proteomes" id="UP000523196"/>
    </source>
</evidence>
<dbReference type="AlphaFoldDB" id="A0A7W3Y721"/>
<proteinExistence type="predicted"/>
<dbReference type="InterPro" id="IPR050742">
    <property type="entry name" value="Helicase_Restrict-Modif_Enz"/>
</dbReference>
<dbReference type="EMBL" id="JACHTF010000024">
    <property type="protein sequence ID" value="MBB1062083.1"/>
    <property type="molecule type" value="Genomic_DNA"/>
</dbReference>
<sequence>MTARKSLIINSPYLPPACHWQQGAGTTLNLVDGRRPAAYEVFDTRNNTKRTEELKLVNRIRERVQAWRDADYPGVTQVTRSLLEHWGEREARTLPFYFCQIEAIETLVWWVEATAEFKQGIFLEGDGGPWERICNKMATGSGKTTVMAMIITWQVLNALAYPKRNKDFSKAVFIVAPGLTVRERLQVLLPGNPANVYDEFHLCPSEALRQKLNQAEVLIENWHTLMPLKPTTRSVVKKGAESDEAFTRRVLGKLSSYKDIIVINDEAHHAYRKPADIKISKKDAEERGIDLEEATRWIEGLDRLHKTRRIIRCFDLSATPFAPTGKTNTDEGLFGWIVSDFGLNDAIEGGLVKTPRVVVRDSALPNAKLRSKLYHLYREPEVSEDLNRKAAKPEDPLPKLVQDAYTLLGADWREAASQWAESGHTSPPVMLTVCNRTETAARIERYFTSGDAFWPELHAPEKTLRVDSKVLEKAEIGEAAGADKDYEARLKQIVEAAGLPSDRQEALLSLKKEEVLRSIVDNVGKRGTAGQKLQNVISVAMLSEGWDAKNVTHIMGLRAFTSQLLCEQVIGRGLRRVSYETDENGLFLPEYVNVFGVPLSIFQDDGEGPPPPPPKPSTQIESLPERNSLEIRWPNVLRVDPVVRPVLAVRWDEVEALQLKPEDTPISAEIAPALGGATDWSKIHVIDLELLPEQFRLQRLIFVAARKAYEQMQEKFSGGREYLVYQLIRLVEEFIDSDKLVIPSLFHQEPLRRRILLTLNVNRIVEYLLRYVYEQNTERVELIFDEDAPIGSTRYMRTWYTTKPNLPTVRSQISHVVGDSAWEGHAANVFETSNNVVSYVKNDHLGFQIYYMWNGSRRRFLPDFLVRLKNGKTLVLEIKGVDDDQNRAKRAALATWVQGVNQKGGFGVWTHAVAFAPSQIADLLAEAAK</sequence>
<keyword evidence="2" id="KW-0547">Nucleotide-binding</keyword>
<dbReference type="GO" id="GO:0004386">
    <property type="term" value="F:helicase activity"/>
    <property type="evidence" value="ECO:0007669"/>
    <property type="project" value="UniProtKB-KW"/>
</dbReference>
<dbReference type="Gene3D" id="3.40.50.300">
    <property type="entry name" value="P-loop containing nucleotide triphosphate hydrolases"/>
    <property type="match status" value="2"/>
</dbReference>
<reference evidence="2 3" key="1">
    <citation type="submission" date="2020-08" db="EMBL/GenBank/DDBJ databases">
        <authorList>
            <person name="Xu S."/>
            <person name="Li A."/>
        </authorList>
    </citation>
    <scope>NUCLEOTIDE SEQUENCE [LARGE SCALE GENOMIC DNA]</scope>
    <source>
        <strain evidence="2 3">119BY6-57</strain>
    </source>
</reference>
<dbReference type="GO" id="GO:0016787">
    <property type="term" value="F:hydrolase activity"/>
    <property type="evidence" value="ECO:0007669"/>
    <property type="project" value="InterPro"/>
</dbReference>
<dbReference type="InterPro" id="IPR006935">
    <property type="entry name" value="Helicase/UvrB_N"/>
</dbReference>
<feature type="domain" description="Helicase/UvrB N-terminal" evidence="1">
    <location>
        <begin position="99"/>
        <end position="281"/>
    </location>
</feature>
<dbReference type="Pfam" id="PF04851">
    <property type="entry name" value="ResIII"/>
    <property type="match status" value="1"/>
</dbReference>
<evidence type="ECO:0000313" key="2">
    <source>
        <dbReference type="EMBL" id="MBB1062083.1"/>
    </source>
</evidence>
<dbReference type="GO" id="GO:0005524">
    <property type="term" value="F:ATP binding"/>
    <property type="evidence" value="ECO:0007669"/>
    <property type="project" value="InterPro"/>
</dbReference>
<keyword evidence="2" id="KW-0067">ATP-binding</keyword>
<keyword evidence="2" id="KW-0347">Helicase</keyword>
<dbReference type="InterPro" id="IPR027417">
    <property type="entry name" value="P-loop_NTPase"/>
</dbReference>
<dbReference type="RefSeq" id="WP_182688840.1">
    <property type="nucleotide sequence ID" value="NZ_JACHTF010000024.1"/>
</dbReference>
<keyword evidence="2" id="KW-0378">Hydrolase</keyword>
<gene>
    <name evidence="2" type="ORF">H4F98_16030</name>
</gene>
<dbReference type="GO" id="GO:0005829">
    <property type="term" value="C:cytosol"/>
    <property type="evidence" value="ECO:0007669"/>
    <property type="project" value="TreeGrafter"/>
</dbReference>
<dbReference type="GO" id="GO:0003677">
    <property type="term" value="F:DNA binding"/>
    <property type="evidence" value="ECO:0007669"/>
    <property type="project" value="InterPro"/>
</dbReference>
<dbReference type="PANTHER" id="PTHR47396">
    <property type="entry name" value="TYPE I RESTRICTION ENZYME ECOKI R PROTEIN"/>
    <property type="match status" value="1"/>
</dbReference>
<comment type="caution">
    <text evidence="2">The sequence shown here is derived from an EMBL/GenBank/DDBJ whole genome shotgun (WGS) entry which is preliminary data.</text>
</comment>
<organism evidence="2 3">
    <name type="scientific">Marilutibacter spongiae</name>
    <dbReference type="NCBI Taxonomy" id="2025720"/>
    <lineage>
        <taxon>Bacteria</taxon>
        <taxon>Pseudomonadati</taxon>
        <taxon>Pseudomonadota</taxon>
        <taxon>Gammaproteobacteria</taxon>
        <taxon>Lysobacterales</taxon>
        <taxon>Lysobacteraceae</taxon>
        <taxon>Marilutibacter</taxon>
    </lineage>
</organism>
<name>A0A7W3Y721_9GAMM</name>
<dbReference type="SUPFAM" id="SSF52540">
    <property type="entry name" value="P-loop containing nucleoside triphosphate hydrolases"/>
    <property type="match status" value="1"/>
</dbReference>
<evidence type="ECO:0000259" key="1">
    <source>
        <dbReference type="Pfam" id="PF04851"/>
    </source>
</evidence>